<evidence type="ECO:0000256" key="1">
    <source>
        <dbReference type="ARBA" id="ARBA00023125"/>
    </source>
</evidence>
<dbReference type="PRINTS" id="PR00455">
    <property type="entry name" value="HTHTETR"/>
</dbReference>
<keyword evidence="5" id="KW-1185">Reference proteome</keyword>
<accession>A0A841D2P1</accession>
<feature type="domain" description="HTH tetR-type" evidence="3">
    <location>
        <begin position="12"/>
        <end position="72"/>
    </location>
</feature>
<dbReference type="SUPFAM" id="SSF48498">
    <property type="entry name" value="Tetracyclin repressor-like, C-terminal domain"/>
    <property type="match status" value="1"/>
</dbReference>
<feature type="DNA-binding region" description="H-T-H motif" evidence="2">
    <location>
        <begin position="35"/>
        <end position="54"/>
    </location>
</feature>
<name>A0A841D2P1_PLAVE</name>
<dbReference type="InterPro" id="IPR001647">
    <property type="entry name" value="HTH_TetR"/>
</dbReference>
<dbReference type="Gene3D" id="1.10.357.10">
    <property type="entry name" value="Tetracycline Repressor, domain 2"/>
    <property type="match status" value="1"/>
</dbReference>
<organism evidence="4 5">
    <name type="scientific">Planomonospora venezuelensis</name>
    <dbReference type="NCBI Taxonomy" id="1999"/>
    <lineage>
        <taxon>Bacteria</taxon>
        <taxon>Bacillati</taxon>
        <taxon>Actinomycetota</taxon>
        <taxon>Actinomycetes</taxon>
        <taxon>Streptosporangiales</taxon>
        <taxon>Streptosporangiaceae</taxon>
        <taxon>Planomonospora</taxon>
    </lineage>
</organism>
<dbReference type="GO" id="GO:0000976">
    <property type="term" value="F:transcription cis-regulatory region binding"/>
    <property type="evidence" value="ECO:0007669"/>
    <property type="project" value="TreeGrafter"/>
</dbReference>
<keyword evidence="1 2" id="KW-0238">DNA-binding</keyword>
<evidence type="ECO:0000313" key="4">
    <source>
        <dbReference type="EMBL" id="MBB5963749.1"/>
    </source>
</evidence>
<protein>
    <submittedName>
        <fullName evidence="4">AcrR family transcriptional regulator</fullName>
    </submittedName>
</protein>
<evidence type="ECO:0000256" key="2">
    <source>
        <dbReference type="PROSITE-ProRule" id="PRU00335"/>
    </source>
</evidence>
<dbReference type="AlphaFoldDB" id="A0A841D2P1"/>
<comment type="caution">
    <text evidence="4">The sequence shown here is derived from an EMBL/GenBank/DDBJ whole genome shotgun (WGS) entry which is preliminary data.</text>
</comment>
<evidence type="ECO:0000259" key="3">
    <source>
        <dbReference type="PROSITE" id="PS50977"/>
    </source>
</evidence>
<dbReference type="PROSITE" id="PS50977">
    <property type="entry name" value="HTH_TETR_2"/>
    <property type="match status" value="1"/>
</dbReference>
<dbReference type="Proteomes" id="UP000562352">
    <property type="component" value="Unassembled WGS sequence"/>
</dbReference>
<dbReference type="RefSeq" id="WP_221473645.1">
    <property type="nucleotide sequence ID" value="NZ_BAAAWZ010000001.1"/>
</dbReference>
<dbReference type="GO" id="GO:0003700">
    <property type="term" value="F:DNA-binding transcription factor activity"/>
    <property type="evidence" value="ECO:0007669"/>
    <property type="project" value="TreeGrafter"/>
</dbReference>
<sequence length="197" mass="21503">MSAETLERRRESPARARILDTATRLFYAEGVHPVGIDRIIAEAGVAKATFYHHFPAKDELVRAYLEAEHGRQRAAAEMLRAASAGPREALLSLFDHLGETGAGPMFRGCPFTNAAAEYPDPAHPVRRTVAGYRRWSRELFRDLLAGCGHPDPEGTSAILMMIRDGIVVGSDLDDPDALRPLVRDAAVRVLDAPVPPA</sequence>
<dbReference type="InterPro" id="IPR009057">
    <property type="entry name" value="Homeodomain-like_sf"/>
</dbReference>
<gene>
    <name evidence="4" type="ORF">FHS22_003029</name>
</gene>
<reference evidence="4 5" key="1">
    <citation type="submission" date="2020-08" db="EMBL/GenBank/DDBJ databases">
        <title>Genomic Encyclopedia of Type Strains, Phase III (KMG-III): the genomes of soil and plant-associated and newly described type strains.</title>
        <authorList>
            <person name="Whitman W."/>
        </authorList>
    </citation>
    <scope>NUCLEOTIDE SEQUENCE [LARGE SCALE GENOMIC DNA]</scope>
    <source>
        <strain evidence="4 5">CECT 3303</strain>
    </source>
</reference>
<evidence type="ECO:0000313" key="5">
    <source>
        <dbReference type="Proteomes" id="UP000562352"/>
    </source>
</evidence>
<dbReference type="SUPFAM" id="SSF46689">
    <property type="entry name" value="Homeodomain-like"/>
    <property type="match status" value="1"/>
</dbReference>
<dbReference type="EMBL" id="JACHJJ010000008">
    <property type="protein sequence ID" value="MBB5963749.1"/>
    <property type="molecule type" value="Genomic_DNA"/>
</dbReference>
<dbReference type="PANTHER" id="PTHR30055">
    <property type="entry name" value="HTH-TYPE TRANSCRIPTIONAL REGULATOR RUTR"/>
    <property type="match status" value="1"/>
</dbReference>
<dbReference type="Pfam" id="PF00440">
    <property type="entry name" value="TetR_N"/>
    <property type="match status" value="1"/>
</dbReference>
<dbReference type="InterPro" id="IPR050109">
    <property type="entry name" value="HTH-type_TetR-like_transc_reg"/>
</dbReference>
<dbReference type="InterPro" id="IPR036271">
    <property type="entry name" value="Tet_transcr_reg_TetR-rel_C_sf"/>
</dbReference>
<dbReference type="PANTHER" id="PTHR30055:SF200">
    <property type="entry name" value="HTH-TYPE TRANSCRIPTIONAL REPRESSOR BDCR"/>
    <property type="match status" value="1"/>
</dbReference>
<proteinExistence type="predicted"/>